<evidence type="ECO:0000313" key="2">
    <source>
        <dbReference type="Proteomes" id="UP000183077"/>
    </source>
</evidence>
<name>A0A1H6XRZ5_9FLAO</name>
<sequence length="249" mass="29204">MKKLLFLLIVVFLFFGNTLVQGQKMKIGDLSGIYILETDSKYQALSDDRNYSSLELHTNGTYTLGKAVVKFSPVMEQCDCASKGKWSVIADNVIEITSEDYYLKQKGYTYDIKKENKLSQDSLYIQVVFPTDFHPVKLDFTFNHNNSKRFTTDKTYIVLPKSKYLWNRRTATNQISFSVNADISGTKLYKSRMLFEIFEESINTEKFNSLTISLPNFDRCFFEFEPYKQQLIYIKDKNQLLWQGETWRK</sequence>
<dbReference type="GeneID" id="82258377"/>
<evidence type="ECO:0000313" key="1">
    <source>
        <dbReference type="EMBL" id="SEJ29537.1"/>
    </source>
</evidence>
<dbReference type="EMBL" id="FNYS01000022">
    <property type="protein sequence ID" value="SEJ29537.1"/>
    <property type="molecule type" value="Genomic_DNA"/>
</dbReference>
<organism evidence="1 2">
    <name type="scientific">Myroides marinus</name>
    <dbReference type="NCBI Taxonomy" id="703342"/>
    <lineage>
        <taxon>Bacteria</taxon>
        <taxon>Pseudomonadati</taxon>
        <taxon>Bacteroidota</taxon>
        <taxon>Flavobacteriia</taxon>
        <taxon>Flavobacteriales</taxon>
        <taxon>Flavobacteriaceae</taxon>
        <taxon>Myroides</taxon>
    </lineage>
</organism>
<protein>
    <submittedName>
        <fullName evidence="1">Uncharacterized protein</fullName>
    </submittedName>
</protein>
<reference evidence="1 2" key="1">
    <citation type="submission" date="2016-10" db="EMBL/GenBank/DDBJ databases">
        <authorList>
            <person name="de Groot N.N."/>
        </authorList>
    </citation>
    <scope>NUCLEOTIDE SEQUENCE [LARGE SCALE GENOMIC DNA]</scope>
    <source>
        <strain evidence="1 2">DSM 23048</strain>
    </source>
</reference>
<gene>
    <name evidence="1" type="ORF">SAMN04488018_12241</name>
</gene>
<dbReference type="AlphaFoldDB" id="A0A1H6XRZ5"/>
<dbReference type="RefSeq" id="WP_074747594.1">
    <property type="nucleotide sequence ID" value="NZ_FNYS01000022.1"/>
</dbReference>
<proteinExistence type="predicted"/>
<accession>A0A1H6XRZ5</accession>
<dbReference type="Proteomes" id="UP000183077">
    <property type="component" value="Unassembled WGS sequence"/>
</dbReference>